<gene>
    <name evidence="1" type="ORF">FBU59_005951</name>
</gene>
<feature type="non-terminal residue" evidence="1">
    <location>
        <position position="1"/>
    </location>
</feature>
<evidence type="ECO:0000313" key="2">
    <source>
        <dbReference type="Proteomes" id="UP001150603"/>
    </source>
</evidence>
<name>A0ACC1J182_9FUNG</name>
<proteinExistence type="predicted"/>
<accession>A0ACC1J182</accession>
<keyword evidence="2" id="KW-1185">Reference proteome</keyword>
<evidence type="ECO:0000313" key="1">
    <source>
        <dbReference type="EMBL" id="KAJ1933676.1"/>
    </source>
</evidence>
<reference evidence="1" key="1">
    <citation type="submission" date="2022-07" db="EMBL/GenBank/DDBJ databases">
        <title>Phylogenomic reconstructions and comparative analyses of Kickxellomycotina fungi.</title>
        <authorList>
            <person name="Reynolds N.K."/>
            <person name="Stajich J.E."/>
            <person name="Barry K."/>
            <person name="Grigoriev I.V."/>
            <person name="Crous P."/>
            <person name="Smith M.E."/>
        </authorList>
    </citation>
    <scope>NUCLEOTIDE SEQUENCE</scope>
    <source>
        <strain evidence="1">NRRL 5244</strain>
    </source>
</reference>
<comment type="caution">
    <text evidence="1">The sequence shown here is derived from an EMBL/GenBank/DDBJ whole genome shotgun (WGS) entry which is preliminary data.</text>
</comment>
<dbReference type="Proteomes" id="UP001150603">
    <property type="component" value="Unassembled WGS sequence"/>
</dbReference>
<organism evidence="1 2">
    <name type="scientific">Linderina macrospora</name>
    <dbReference type="NCBI Taxonomy" id="4868"/>
    <lineage>
        <taxon>Eukaryota</taxon>
        <taxon>Fungi</taxon>
        <taxon>Fungi incertae sedis</taxon>
        <taxon>Zoopagomycota</taxon>
        <taxon>Kickxellomycotina</taxon>
        <taxon>Kickxellomycetes</taxon>
        <taxon>Kickxellales</taxon>
        <taxon>Kickxellaceae</taxon>
        <taxon>Linderina</taxon>
    </lineage>
</organism>
<protein>
    <submittedName>
        <fullName evidence="1">Uncharacterized protein</fullName>
    </submittedName>
</protein>
<sequence>VASAAAGSGVRRMLVVDGPLASAQSVTARACNQEFYAEATAAAAAADSEAPAMDLRRGSMLEQVADVGEAEAEAEAGGNGSYTLWEFGGLRVMVRYGVDGFATAGTDGQKVATVTLKTKLEYQRGLAHSGREETTEAERLAWWLGSYMRGSPSEVWVSHVDVGTSQVVRVTRLGAGDLYECSAAAGSSPSTRGVCELMRELLTLAAGQYLLVHRRRTWDATIYRALDAGRQGSGAVLDLAVELAGGAGDGAVPVDVDIDSDYVPAAWQPMLPGQAPFTYPPTDLAEYAAGAKQRSNAGKRRRGGGQGGGRGKNKRSKR</sequence>
<dbReference type="EMBL" id="JANBPW010004969">
    <property type="protein sequence ID" value="KAJ1933676.1"/>
    <property type="molecule type" value="Genomic_DNA"/>
</dbReference>